<evidence type="ECO:0000256" key="4">
    <source>
        <dbReference type="ARBA" id="ARBA00022741"/>
    </source>
</evidence>
<comment type="caution">
    <text evidence="8">The sequence shown here is derived from an EMBL/GenBank/DDBJ whole genome shotgun (WGS) entry which is preliminary data.</text>
</comment>
<dbReference type="PANTHER" id="PTHR42711">
    <property type="entry name" value="ABC TRANSPORTER ATP-BINDING PROTEIN"/>
    <property type="match status" value="1"/>
</dbReference>
<dbReference type="InterPro" id="IPR050763">
    <property type="entry name" value="ABC_transporter_ATP-binding"/>
</dbReference>
<keyword evidence="5 8" id="KW-0067">ATP-binding</keyword>
<name>A0ABP5ZJN1_9MICO</name>
<keyword evidence="4" id="KW-0547">Nucleotide-binding</keyword>
<dbReference type="GO" id="GO:0005524">
    <property type="term" value="F:ATP binding"/>
    <property type="evidence" value="ECO:0007669"/>
    <property type="project" value="UniProtKB-KW"/>
</dbReference>
<dbReference type="InterPro" id="IPR003439">
    <property type="entry name" value="ABC_transporter-like_ATP-bd"/>
</dbReference>
<accession>A0ABP5ZJN1</accession>
<evidence type="ECO:0000256" key="2">
    <source>
        <dbReference type="ARBA" id="ARBA00005417"/>
    </source>
</evidence>
<dbReference type="EMBL" id="BAAARE010000027">
    <property type="protein sequence ID" value="GAA2499680.1"/>
    <property type="molecule type" value="Genomic_DNA"/>
</dbReference>
<evidence type="ECO:0000256" key="5">
    <source>
        <dbReference type="ARBA" id="ARBA00022840"/>
    </source>
</evidence>
<evidence type="ECO:0000256" key="6">
    <source>
        <dbReference type="ARBA" id="ARBA00023251"/>
    </source>
</evidence>
<gene>
    <name evidence="8" type="ORF">GCM10009858_42490</name>
</gene>
<feature type="domain" description="ABC transporter" evidence="7">
    <location>
        <begin position="32"/>
        <end position="257"/>
    </location>
</feature>
<keyword evidence="6" id="KW-0046">Antibiotic resistance</keyword>
<protein>
    <submittedName>
        <fullName evidence="8">ABC transporter ATP-binding protein</fullName>
    </submittedName>
</protein>
<dbReference type="SMART" id="SM00382">
    <property type="entry name" value="AAA"/>
    <property type="match status" value="1"/>
</dbReference>
<dbReference type="PROSITE" id="PS50893">
    <property type="entry name" value="ABC_TRANSPORTER_2"/>
    <property type="match status" value="1"/>
</dbReference>
<dbReference type="InterPro" id="IPR003593">
    <property type="entry name" value="AAA+_ATPase"/>
</dbReference>
<keyword evidence="3" id="KW-0813">Transport</keyword>
<evidence type="ECO:0000313" key="8">
    <source>
        <dbReference type="EMBL" id="GAA2499680.1"/>
    </source>
</evidence>
<evidence type="ECO:0000313" key="9">
    <source>
        <dbReference type="Proteomes" id="UP001500730"/>
    </source>
</evidence>
<dbReference type="InterPro" id="IPR027417">
    <property type="entry name" value="P-loop_NTPase"/>
</dbReference>
<organism evidence="8 9">
    <name type="scientific">Terrabacter carboxydivorans</name>
    <dbReference type="NCBI Taxonomy" id="619730"/>
    <lineage>
        <taxon>Bacteria</taxon>
        <taxon>Bacillati</taxon>
        <taxon>Actinomycetota</taxon>
        <taxon>Actinomycetes</taxon>
        <taxon>Micrococcales</taxon>
        <taxon>Intrasporangiaceae</taxon>
        <taxon>Terrabacter</taxon>
    </lineage>
</organism>
<dbReference type="CDD" id="cd03230">
    <property type="entry name" value="ABC_DR_subfamily_A"/>
    <property type="match status" value="1"/>
</dbReference>
<proteinExistence type="inferred from homology"/>
<dbReference type="SUPFAM" id="SSF52540">
    <property type="entry name" value="P-loop containing nucleoside triphosphate hydrolases"/>
    <property type="match status" value="1"/>
</dbReference>
<keyword evidence="9" id="KW-1185">Reference proteome</keyword>
<comment type="subcellular location">
    <subcellularLocation>
        <location evidence="1">Cell membrane</location>
        <topology evidence="1">Peripheral membrane protein</topology>
    </subcellularLocation>
</comment>
<dbReference type="Pfam" id="PF00005">
    <property type="entry name" value="ABC_tran"/>
    <property type="match status" value="1"/>
</dbReference>
<dbReference type="Gene3D" id="3.40.50.300">
    <property type="entry name" value="P-loop containing nucleotide triphosphate hydrolases"/>
    <property type="match status" value="1"/>
</dbReference>
<comment type="similarity">
    <text evidence="2">Belongs to the ABC transporter superfamily.</text>
</comment>
<sequence>MAHAAYVVGSGPSALSPGDGACERGGVGIPVIECAGVTKRFGATEALRGVDLVVEAGEVFGYLGPNGAGKTTTLRILMGLTRASGGRAGLFGLDAWAHRDGLHRRVGYVPGDVALYPRLTGQDHIDYVGHLHGLGRPPEAAVLAERLDLDLGRPARQLSRGNRQKLALVLAVMIRPELLVLDEPSSGLDPLVQREFHAILDEHGSRGGTVLLSSHVLSEVQRVATRIGVLSAGRVVAVEQLGALRAKSLHHVEAQFEGRVDVAPFAAVPGVRDVRLEDGVLRCDAPQASLDPLLKAVAHHPLVDLTCTEAELEETFLAYYSGTGGTDAA</sequence>
<reference evidence="9" key="1">
    <citation type="journal article" date="2019" name="Int. J. Syst. Evol. Microbiol.">
        <title>The Global Catalogue of Microorganisms (GCM) 10K type strain sequencing project: providing services to taxonomists for standard genome sequencing and annotation.</title>
        <authorList>
            <consortium name="The Broad Institute Genomics Platform"/>
            <consortium name="The Broad Institute Genome Sequencing Center for Infectious Disease"/>
            <person name="Wu L."/>
            <person name="Ma J."/>
        </authorList>
    </citation>
    <scope>NUCLEOTIDE SEQUENCE [LARGE SCALE GENOMIC DNA]</scope>
    <source>
        <strain evidence="9">JCM 16259</strain>
    </source>
</reference>
<evidence type="ECO:0000256" key="3">
    <source>
        <dbReference type="ARBA" id="ARBA00022448"/>
    </source>
</evidence>
<evidence type="ECO:0000259" key="7">
    <source>
        <dbReference type="PROSITE" id="PS50893"/>
    </source>
</evidence>
<dbReference type="Proteomes" id="UP001500730">
    <property type="component" value="Unassembled WGS sequence"/>
</dbReference>
<dbReference type="PANTHER" id="PTHR42711:SF5">
    <property type="entry name" value="ABC TRANSPORTER ATP-BINDING PROTEIN NATA"/>
    <property type="match status" value="1"/>
</dbReference>
<evidence type="ECO:0000256" key="1">
    <source>
        <dbReference type="ARBA" id="ARBA00004202"/>
    </source>
</evidence>